<dbReference type="Gene3D" id="3.80.10.10">
    <property type="entry name" value="Ribonuclease Inhibitor"/>
    <property type="match status" value="1"/>
</dbReference>
<evidence type="ECO:0000313" key="2">
    <source>
        <dbReference type="Proteomes" id="UP001141327"/>
    </source>
</evidence>
<sequence length="456" mass="49984">MVHFEWWRCKLPPLYLLLIGLSHDARQAIRGTLRQMSFDEKASPDDILEGDCLPTPTADILAALVGPCKGLVDLSLPSREPGLWGCGRTAADYAPWVDAAFAGHIQLATLRVPVGDSVMAALPRILGHLHGLVDFRLFARQACDPDAVLPALGQCPCLEGLHLDLGPDWHLDPTLLTTDSSAPLCTRLKRLSLPTAFPEEDLNVFIRSLAGLERLRLMQCDDETLACVGPHLARLKVSLSRLNWCSPLVLDRLEAITIKEHLENPCFTADLLRANRATLRSVSFDFCQLIGSLFEALAACPVLSRLTLSIRPWASSDFKLSDIPQSLLNQLESFRLRDCGSGYSQQFRAPIDSPSFLASTSLHNLELALDLLHDGCLTPALESLTLPPTVRDHPQGLALRCPQLRQIAGFAGHELAECQAMPRLAHGVHQGHSRAHRHAPCNPGCPAGWIARRHPA</sequence>
<evidence type="ECO:0000313" key="1">
    <source>
        <dbReference type="EMBL" id="KAJ4456319.1"/>
    </source>
</evidence>
<dbReference type="InterPro" id="IPR032675">
    <property type="entry name" value="LRR_dom_sf"/>
</dbReference>
<protein>
    <submittedName>
        <fullName evidence="1">Uncharacterized protein</fullName>
    </submittedName>
</protein>
<name>A0ABQ8UG63_9EUKA</name>
<dbReference type="Proteomes" id="UP001141327">
    <property type="component" value="Unassembled WGS sequence"/>
</dbReference>
<dbReference type="EMBL" id="JAPMOS010000074">
    <property type="protein sequence ID" value="KAJ4456319.1"/>
    <property type="molecule type" value="Genomic_DNA"/>
</dbReference>
<comment type="caution">
    <text evidence="1">The sequence shown here is derived from an EMBL/GenBank/DDBJ whole genome shotgun (WGS) entry which is preliminary data.</text>
</comment>
<keyword evidence="2" id="KW-1185">Reference proteome</keyword>
<organism evidence="1 2">
    <name type="scientific">Paratrimastix pyriformis</name>
    <dbReference type="NCBI Taxonomy" id="342808"/>
    <lineage>
        <taxon>Eukaryota</taxon>
        <taxon>Metamonada</taxon>
        <taxon>Preaxostyla</taxon>
        <taxon>Paratrimastigidae</taxon>
        <taxon>Paratrimastix</taxon>
    </lineage>
</organism>
<proteinExistence type="predicted"/>
<reference evidence="1" key="1">
    <citation type="journal article" date="2022" name="bioRxiv">
        <title>Genomics of Preaxostyla Flagellates Illuminates Evolutionary Transitions and the Path Towards Mitochondrial Loss.</title>
        <authorList>
            <person name="Novak L.V.F."/>
            <person name="Treitli S.C."/>
            <person name="Pyrih J."/>
            <person name="Halakuc P."/>
            <person name="Pipaliya S.V."/>
            <person name="Vacek V."/>
            <person name="Brzon O."/>
            <person name="Soukal P."/>
            <person name="Eme L."/>
            <person name="Dacks J.B."/>
            <person name="Karnkowska A."/>
            <person name="Elias M."/>
            <person name="Hampl V."/>
        </authorList>
    </citation>
    <scope>NUCLEOTIDE SEQUENCE</scope>
    <source>
        <strain evidence="1">RCP-MX</strain>
    </source>
</reference>
<accession>A0ABQ8UG63</accession>
<dbReference type="SUPFAM" id="SSF52047">
    <property type="entry name" value="RNI-like"/>
    <property type="match status" value="1"/>
</dbReference>
<gene>
    <name evidence="1" type="ORF">PAPYR_8503</name>
</gene>